<feature type="chain" id="PRO_5037873801" evidence="1">
    <location>
        <begin position="33"/>
        <end position="427"/>
    </location>
</feature>
<dbReference type="RefSeq" id="WP_212519649.1">
    <property type="nucleotide sequence ID" value="NZ_JAGSOH010000058.1"/>
</dbReference>
<dbReference type="InterPro" id="IPR050490">
    <property type="entry name" value="Bact_solute-bd_prot1"/>
</dbReference>
<dbReference type="AlphaFoldDB" id="A0A941EDJ6"/>
<dbReference type="Pfam" id="PF01547">
    <property type="entry name" value="SBP_bac_1"/>
    <property type="match status" value="1"/>
</dbReference>
<dbReference type="InterPro" id="IPR006059">
    <property type="entry name" value="SBP"/>
</dbReference>
<dbReference type="PANTHER" id="PTHR43649:SF14">
    <property type="entry name" value="BLR3389 PROTEIN"/>
    <property type="match status" value="1"/>
</dbReference>
<dbReference type="EMBL" id="JAGSOH010000058">
    <property type="protein sequence ID" value="MBR7828517.1"/>
    <property type="molecule type" value="Genomic_DNA"/>
</dbReference>
<evidence type="ECO:0000256" key="1">
    <source>
        <dbReference type="SAM" id="SignalP"/>
    </source>
</evidence>
<evidence type="ECO:0000313" key="2">
    <source>
        <dbReference type="EMBL" id="MBR7828517.1"/>
    </source>
</evidence>
<keyword evidence="1" id="KW-0732">Signal</keyword>
<proteinExistence type="predicted"/>
<sequence length="427" mass="45955">MRIVGIRRSTSLAAAAVLVAAGLSACSNSASSSPSVLTVWDYEAADSAMGVAWAQAVKDFEKAHPGVTVKVQLKTFDQIQKGGAMLLNSSNAPDVLEYNKGDATAGLLSKEGLLTDLTPEVAKYGWDRKITGNVAVTSRYTNGVMGSGDWYGIPDYAEYAMVYYNKDMFEKYGVAVPTTFDQFVAALQTFASKGITPLASAGNDYPAQQYLYDLALMKADSSWVTAYQTGGKADFTDAAWTWAANTFQQWVDKGYIAKDTVSSTSTDMGTAFEQGKSPMMVSGSWWYGTFESEVKSFSWGSFLWPGAQHVPGSGGNIWVVPAKAHNKDLAYDFINDTLQPDIQNLIANKGAVPVAADPTQVTDPMAKTLISQYQSLAASDSLAFYPDWPVSGFYNDLISQTQNLMNGSSPGQVLSALQTAYQQGLSQ</sequence>
<dbReference type="Proteomes" id="UP000676325">
    <property type="component" value="Unassembled WGS sequence"/>
</dbReference>
<name>A0A941EDJ6_9ACTN</name>
<evidence type="ECO:0000313" key="3">
    <source>
        <dbReference type="Proteomes" id="UP000676325"/>
    </source>
</evidence>
<comment type="caution">
    <text evidence="2">The sequence shown here is derived from an EMBL/GenBank/DDBJ whole genome shotgun (WGS) entry which is preliminary data.</text>
</comment>
<reference evidence="2" key="1">
    <citation type="submission" date="2021-04" db="EMBL/GenBank/DDBJ databases">
        <title>Genome based classification of Actinospica acidithermotolerans sp. nov., an actinobacterium isolated from an Indonesian hot spring.</title>
        <authorList>
            <person name="Kusuma A.B."/>
            <person name="Putra K.E."/>
            <person name="Nafisah S."/>
            <person name="Loh J."/>
            <person name="Nouioui I."/>
            <person name="Goodfellow M."/>
        </authorList>
    </citation>
    <scope>NUCLEOTIDE SEQUENCE</scope>
    <source>
        <strain evidence="2">MGRD01-02</strain>
    </source>
</reference>
<keyword evidence="3" id="KW-1185">Reference proteome</keyword>
<protein>
    <submittedName>
        <fullName evidence="2">Extracellular solute-binding protein</fullName>
    </submittedName>
</protein>
<dbReference type="PROSITE" id="PS51257">
    <property type="entry name" value="PROKAR_LIPOPROTEIN"/>
    <property type="match status" value="1"/>
</dbReference>
<dbReference type="PANTHER" id="PTHR43649">
    <property type="entry name" value="ARABINOSE-BINDING PROTEIN-RELATED"/>
    <property type="match status" value="1"/>
</dbReference>
<gene>
    <name evidence="2" type="ORF">KDK95_19555</name>
</gene>
<dbReference type="SUPFAM" id="SSF53850">
    <property type="entry name" value="Periplasmic binding protein-like II"/>
    <property type="match status" value="1"/>
</dbReference>
<accession>A0A941EDJ6</accession>
<dbReference type="Gene3D" id="3.40.190.10">
    <property type="entry name" value="Periplasmic binding protein-like II"/>
    <property type="match status" value="2"/>
</dbReference>
<feature type="signal peptide" evidence="1">
    <location>
        <begin position="1"/>
        <end position="32"/>
    </location>
</feature>
<organism evidence="2 3">
    <name type="scientific">Actinospica acidithermotolerans</name>
    <dbReference type="NCBI Taxonomy" id="2828514"/>
    <lineage>
        <taxon>Bacteria</taxon>
        <taxon>Bacillati</taxon>
        <taxon>Actinomycetota</taxon>
        <taxon>Actinomycetes</taxon>
        <taxon>Catenulisporales</taxon>
        <taxon>Actinospicaceae</taxon>
        <taxon>Actinospica</taxon>
    </lineage>
</organism>